<dbReference type="SUPFAM" id="SSF56349">
    <property type="entry name" value="DNA breaking-rejoining enzymes"/>
    <property type="match status" value="1"/>
</dbReference>
<evidence type="ECO:0008006" key="4">
    <source>
        <dbReference type="Google" id="ProtNLM"/>
    </source>
</evidence>
<dbReference type="EMBL" id="JABANO010011565">
    <property type="protein sequence ID" value="KAF4743263.1"/>
    <property type="molecule type" value="Genomic_DNA"/>
</dbReference>
<dbReference type="GO" id="GO:0003677">
    <property type="term" value="F:DNA binding"/>
    <property type="evidence" value="ECO:0007669"/>
    <property type="project" value="InterPro"/>
</dbReference>
<dbReference type="PANTHER" id="PTHR34605">
    <property type="entry name" value="PHAGE_INTEGRASE DOMAIN-CONTAINING PROTEIN"/>
    <property type="match status" value="1"/>
</dbReference>
<dbReference type="InterPro" id="IPR052925">
    <property type="entry name" value="Phage_Integrase-like_Recomb"/>
</dbReference>
<organism evidence="2 3">
    <name type="scientific">Perkinsus olseni</name>
    <name type="common">Perkinsus atlanticus</name>
    <dbReference type="NCBI Taxonomy" id="32597"/>
    <lineage>
        <taxon>Eukaryota</taxon>
        <taxon>Sar</taxon>
        <taxon>Alveolata</taxon>
        <taxon>Perkinsozoa</taxon>
        <taxon>Perkinsea</taxon>
        <taxon>Perkinsida</taxon>
        <taxon>Perkinsidae</taxon>
        <taxon>Perkinsus</taxon>
    </lineage>
</organism>
<dbReference type="GO" id="GO:0015074">
    <property type="term" value="P:DNA integration"/>
    <property type="evidence" value="ECO:0007669"/>
    <property type="project" value="InterPro"/>
</dbReference>
<dbReference type="InterPro" id="IPR013762">
    <property type="entry name" value="Integrase-like_cat_sf"/>
</dbReference>
<dbReference type="PANTHER" id="PTHR34605:SF4">
    <property type="entry name" value="DNA ADENINE METHYLTRANSFERASE"/>
    <property type="match status" value="1"/>
</dbReference>
<dbReference type="GO" id="GO:0006310">
    <property type="term" value="P:DNA recombination"/>
    <property type="evidence" value="ECO:0007669"/>
    <property type="project" value="UniProtKB-KW"/>
</dbReference>
<name>A0A7J6TDS9_PEROL</name>
<comment type="caution">
    <text evidence="2">The sequence shown here is derived from an EMBL/GenBank/DDBJ whole genome shotgun (WGS) entry which is preliminary data.</text>
</comment>
<reference evidence="2 3" key="1">
    <citation type="submission" date="2020-04" db="EMBL/GenBank/DDBJ databases">
        <title>Perkinsus olseni comparative genomics.</title>
        <authorList>
            <person name="Bogema D.R."/>
        </authorList>
    </citation>
    <scope>NUCLEOTIDE SEQUENCE [LARGE SCALE GENOMIC DNA]</scope>
    <source>
        <strain evidence="2 3">ATCC PRA-207</strain>
    </source>
</reference>
<feature type="non-terminal residue" evidence="2">
    <location>
        <position position="322"/>
    </location>
</feature>
<dbReference type="Proteomes" id="UP000553632">
    <property type="component" value="Unassembled WGS sequence"/>
</dbReference>
<dbReference type="AlphaFoldDB" id="A0A7J6TDS9"/>
<evidence type="ECO:0000256" key="1">
    <source>
        <dbReference type="ARBA" id="ARBA00023172"/>
    </source>
</evidence>
<keyword evidence="1" id="KW-0233">DNA recombination</keyword>
<dbReference type="InterPro" id="IPR011010">
    <property type="entry name" value="DNA_brk_join_enz"/>
</dbReference>
<evidence type="ECO:0000313" key="3">
    <source>
        <dbReference type="Proteomes" id="UP000553632"/>
    </source>
</evidence>
<gene>
    <name evidence="2" type="ORF">FOZ63_021887</name>
</gene>
<sequence length="322" mass="36062">MPQQKSKMWPHLRGFYDKEGSKSADDKDKENIAFLSQSLKPSTLNQYQTPVRYFEAGFGPICAGNRVTLTNLIAFIRALTDSREIQAATVRKYTSAIKSTAQIRLGQVFSLEENQVIDRALRSADNVLSSLERPTKRAVVLPEACLKALSHMQLQFASLGDQIRAAALLGSTAMLRFQQVAGLRATDVTWGETPQGTLVRLDFFNTKTSVHEEREILCSSGCLCTKLHCVAHHVVKMSRRATDPSHRVFPDLSTDTYSEELKNFLMKEFPQHAFEWRLKDVTKHSLRRSGASILSDRGVSSSQIKAGGNWRSSAFESYVDES</sequence>
<accession>A0A7J6TDS9</accession>
<keyword evidence="3" id="KW-1185">Reference proteome</keyword>
<evidence type="ECO:0000313" key="2">
    <source>
        <dbReference type="EMBL" id="KAF4743263.1"/>
    </source>
</evidence>
<dbReference type="OMA" id="SIMMIRT"/>
<proteinExistence type="predicted"/>
<dbReference type="Gene3D" id="1.10.443.10">
    <property type="entry name" value="Intergrase catalytic core"/>
    <property type="match status" value="1"/>
</dbReference>
<protein>
    <recommendedName>
        <fullName evidence="4">Core-binding (CB) domain-containing protein</fullName>
    </recommendedName>
</protein>